<sequence length="241" mass="25516">MGLSVTVLGCSGSYPGPGGACSGYLLDDGTTRVWLDAGSGTLANLQRHIGVDQLDAIVLSHEHPDHWSDLEGWRIVWQYRLERTTGFPVYAPAGLRAHTYEPDSPAFTWHDVTNGDKVTVGTMDLTFSRTDHGPETLGTRVDAGGRSLGYSADTGPAWSLGALGSGLDLALCEATMTTEEEGTLQHLSARQAGSTAKAAGAGRLVLTHLWSEHDPEQLRRDGAAAFGGPVEVATVGARYEV</sequence>
<protein>
    <submittedName>
        <fullName evidence="2">Metal-dependent hydrolases of the beta-lactamase superfamily III</fullName>
    </submittedName>
</protein>
<dbReference type="Pfam" id="PF12706">
    <property type="entry name" value="Lactamase_B_2"/>
    <property type="match status" value="1"/>
</dbReference>
<reference evidence="2" key="1">
    <citation type="submission" date="2020-02" db="EMBL/GenBank/DDBJ databases">
        <authorList>
            <person name="Meier V. D."/>
        </authorList>
    </citation>
    <scope>NUCLEOTIDE SEQUENCE</scope>
    <source>
        <strain evidence="2">AVDCRST_MAG10</strain>
    </source>
</reference>
<evidence type="ECO:0000313" key="2">
    <source>
        <dbReference type="EMBL" id="CAA9259290.1"/>
    </source>
</evidence>
<dbReference type="InterPro" id="IPR001279">
    <property type="entry name" value="Metallo-B-lactamas"/>
</dbReference>
<dbReference type="PANTHER" id="PTHR46018:SF4">
    <property type="entry name" value="METALLO-HYDROLASE YHFI-RELATED"/>
    <property type="match status" value="1"/>
</dbReference>
<accession>A0A6J4IU37</accession>
<feature type="domain" description="Metallo-beta-lactamase" evidence="1">
    <location>
        <begin position="20"/>
        <end position="208"/>
    </location>
</feature>
<dbReference type="SMART" id="SM00849">
    <property type="entry name" value="Lactamase_B"/>
    <property type="match status" value="1"/>
</dbReference>
<name>A0A6J4IU37_9ACTN</name>
<dbReference type="EMBL" id="CADCTB010000162">
    <property type="protein sequence ID" value="CAA9259290.1"/>
    <property type="molecule type" value="Genomic_DNA"/>
</dbReference>
<dbReference type="GO" id="GO:0042781">
    <property type="term" value="F:3'-tRNA processing endoribonuclease activity"/>
    <property type="evidence" value="ECO:0007669"/>
    <property type="project" value="TreeGrafter"/>
</dbReference>
<dbReference type="InterPro" id="IPR036866">
    <property type="entry name" value="RibonucZ/Hydroxyglut_hydro"/>
</dbReference>
<keyword evidence="2" id="KW-0378">Hydrolase</keyword>
<dbReference type="AlphaFoldDB" id="A0A6J4IU37"/>
<proteinExistence type="predicted"/>
<dbReference type="Gene3D" id="3.60.15.10">
    <property type="entry name" value="Ribonuclease Z/Hydroxyacylglutathione hydrolase-like"/>
    <property type="match status" value="1"/>
</dbReference>
<dbReference type="PANTHER" id="PTHR46018">
    <property type="entry name" value="ZINC PHOSPHODIESTERASE ELAC PROTEIN 1"/>
    <property type="match status" value="1"/>
</dbReference>
<dbReference type="SUPFAM" id="SSF56281">
    <property type="entry name" value="Metallo-hydrolase/oxidoreductase"/>
    <property type="match status" value="1"/>
</dbReference>
<gene>
    <name evidence="2" type="ORF">AVDCRST_MAG10-2657</name>
</gene>
<evidence type="ECO:0000259" key="1">
    <source>
        <dbReference type="SMART" id="SM00849"/>
    </source>
</evidence>
<organism evidence="2">
    <name type="scientific">uncultured Acidimicrobiales bacterium</name>
    <dbReference type="NCBI Taxonomy" id="310071"/>
    <lineage>
        <taxon>Bacteria</taxon>
        <taxon>Bacillati</taxon>
        <taxon>Actinomycetota</taxon>
        <taxon>Acidimicrobiia</taxon>
        <taxon>Acidimicrobiales</taxon>
        <taxon>environmental samples</taxon>
    </lineage>
</organism>
<dbReference type="CDD" id="cd07716">
    <property type="entry name" value="RNaseZ_short-form-like_MBL-fold"/>
    <property type="match status" value="1"/>
</dbReference>